<protein>
    <submittedName>
        <fullName evidence="1">Unannotated protein</fullName>
    </submittedName>
</protein>
<sequence>MKHSEFARAVADEFGALGGALVRDLVLDDLGVTAQQALAAGVRPRDVWVSLCRAMDVPPVRIPGAGRPEPKN</sequence>
<name>A0A6J6GGU4_9ZZZZ</name>
<evidence type="ECO:0000313" key="1">
    <source>
        <dbReference type="EMBL" id="CAB4596028.1"/>
    </source>
</evidence>
<accession>A0A6J6GGU4</accession>
<proteinExistence type="predicted"/>
<gene>
    <name evidence="1" type="ORF">UFOPK1788_00792</name>
</gene>
<dbReference type="AlphaFoldDB" id="A0A6J6GGU4"/>
<dbReference type="Pfam" id="PF11248">
    <property type="entry name" value="DUF3046"/>
    <property type="match status" value="1"/>
</dbReference>
<organism evidence="1">
    <name type="scientific">freshwater metagenome</name>
    <dbReference type="NCBI Taxonomy" id="449393"/>
    <lineage>
        <taxon>unclassified sequences</taxon>
        <taxon>metagenomes</taxon>
        <taxon>ecological metagenomes</taxon>
    </lineage>
</organism>
<dbReference type="InterPro" id="IPR021408">
    <property type="entry name" value="DUF3046"/>
</dbReference>
<dbReference type="EMBL" id="CAEZUE010000098">
    <property type="protein sequence ID" value="CAB4596028.1"/>
    <property type="molecule type" value="Genomic_DNA"/>
</dbReference>
<reference evidence="1" key="1">
    <citation type="submission" date="2020-05" db="EMBL/GenBank/DDBJ databases">
        <authorList>
            <person name="Chiriac C."/>
            <person name="Salcher M."/>
            <person name="Ghai R."/>
            <person name="Kavagutti S V."/>
        </authorList>
    </citation>
    <scope>NUCLEOTIDE SEQUENCE</scope>
</reference>